<evidence type="ECO:0000313" key="1">
    <source>
        <dbReference type="EMBL" id="QUL97820.1"/>
    </source>
</evidence>
<dbReference type="EMBL" id="CP062796">
    <property type="protein sequence ID" value="QUL97820.1"/>
    <property type="molecule type" value="Genomic_DNA"/>
</dbReference>
<dbReference type="Gene3D" id="3.90.105.10">
    <property type="entry name" value="Molybdopterin biosynthesis moea protein, domain 2"/>
    <property type="match status" value="1"/>
</dbReference>
<protein>
    <submittedName>
        <fullName evidence="1">Uncharacterized protein</fullName>
    </submittedName>
</protein>
<dbReference type="KEGG" id="fcz:IMF26_06855"/>
<sequence length="68" mass="7576">MASRYRGKEDTETIIIYPPGWPVSGPGERVDADIVEYIQKAAHVGLEVLGRGCRSGERELKIHCVDYS</sequence>
<name>A0AAT9L9R1_9FIRM</name>
<organism evidence="1">
    <name type="scientific">Candidatus Fermentithermobacillus carboniphilus</name>
    <dbReference type="NCBI Taxonomy" id="3085328"/>
    <lineage>
        <taxon>Bacteria</taxon>
        <taxon>Bacillati</taxon>
        <taxon>Bacillota</taxon>
        <taxon>Candidatus Fermentithermobacillia</taxon>
        <taxon>Candidatus Fermentithermobacillales</taxon>
        <taxon>Candidatus Fermentithermobacillaceae</taxon>
        <taxon>Candidatus Fermentithermobacillus</taxon>
    </lineage>
</organism>
<dbReference type="SUPFAM" id="SSF55904">
    <property type="entry name" value="Ornithine decarboxylase C-terminal domain"/>
    <property type="match status" value="1"/>
</dbReference>
<reference evidence="1" key="2">
    <citation type="journal article" date="2023" name="Biology">
        <title>Prokaryotic Life Associated with Coal-Fire Gas Vents Revealed by Metagenomics.</title>
        <authorList>
            <person name="Kadnikov V.V."/>
            <person name="Mardanov A.V."/>
            <person name="Beletsky A.V."/>
            <person name="Karnachuk O.V."/>
            <person name="Ravin N.V."/>
        </authorList>
    </citation>
    <scope>NUCLEOTIDE SEQUENCE</scope>
    <source>
        <strain evidence="1">Bu02</strain>
    </source>
</reference>
<dbReference type="GO" id="GO:0003824">
    <property type="term" value="F:catalytic activity"/>
    <property type="evidence" value="ECO:0007669"/>
    <property type="project" value="InterPro"/>
</dbReference>
<reference evidence="1" key="1">
    <citation type="submission" date="2020-10" db="EMBL/GenBank/DDBJ databases">
        <authorList>
            <person name="Kadnikov V."/>
            <person name="Beletsky A.V."/>
            <person name="Mardanov A.V."/>
            <person name="Karnachuk O.V."/>
            <person name="Ravin N.V."/>
        </authorList>
    </citation>
    <scope>NUCLEOTIDE SEQUENCE</scope>
    <source>
        <strain evidence="1">Bu02</strain>
    </source>
</reference>
<dbReference type="AlphaFoldDB" id="A0AAT9L9R1"/>
<proteinExistence type="predicted"/>
<dbReference type="InterPro" id="IPR036633">
    <property type="entry name" value="Prn/Lys/Arg_de-COase_C_sf"/>
</dbReference>
<gene>
    <name evidence="1" type="ORF">IMF26_06855</name>
</gene>
<accession>A0AAT9L9R1</accession>